<protein>
    <submittedName>
        <fullName evidence="2">Pimeloyl-ACP methyl ester carboxylesterase</fullName>
    </submittedName>
</protein>
<dbReference type="InterPro" id="IPR000639">
    <property type="entry name" value="Epox_hydrolase-like"/>
</dbReference>
<dbReference type="Pfam" id="PF00561">
    <property type="entry name" value="Abhydrolase_1"/>
    <property type="match status" value="1"/>
</dbReference>
<dbReference type="SUPFAM" id="SSF53474">
    <property type="entry name" value="alpha/beta-Hydrolases"/>
    <property type="match status" value="1"/>
</dbReference>
<dbReference type="GO" id="GO:0046464">
    <property type="term" value="P:acylglycerol catabolic process"/>
    <property type="evidence" value="ECO:0007669"/>
    <property type="project" value="TreeGrafter"/>
</dbReference>
<dbReference type="InterPro" id="IPR029058">
    <property type="entry name" value="AB_hydrolase_fold"/>
</dbReference>
<reference evidence="2 3" key="1">
    <citation type="submission" date="2020-08" db="EMBL/GenBank/DDBJ databases">
        <title>Genomic Encyclopedia of Type Strains, Phase IV (KMG-V): Genome sequencing to study the core and pangenomes of soil and plant-associated prokaryotes.</title>
        <authorList>
            <person name="Whitman W."/>
        </authorList>
    </citation>
    <scope>NUCLEOTIDE SEQUENCE [LARGE SCALE GENOMIC DNA]</scope>
    <source>
        <strain evidence="2 3">X5P3</strain>
    </source>
</reference>
<dbReference type="InterPro" id="IPR050266">
    <property type="entry name" value="AB_hydrolase_sf"/>
</dbReference>
<dbReference type="PANTHER" id="PTHR43798:SF5">
    <property type="entry name" value="MONOACYLGLYCEROL LIPASE ABHD6"/>
    <property type="match status" value="1"/>
</dbReference>
<evidence type="ECO:0000313" key="2">
    <source>
        <dbReference type="EMBL" id="MBB5062172.1"/>
    </source>
</evidence>
<dbReference type="InterPro" id="IPR000073">
    <property type="entry name" value="AB_hydrolase_1"/>
</dbReference>
<evidence type="ECO:0000259" key="1">
    <source>
        <dbReference type="Pfam" id="PF00561"/>
    </source>
</evidence>
<proteinExistence type="predicted"/>
<dbReference type="Proteomes" id="UP000584867">
    <property type="component" value="Unassembled WGS sequence"/>
</dbReference>
<dbReference type="GO" id="GO:0016020">
    <property type="term" value="C:membrane"/>
    <property type="evidence" value="ECO:0007669"/>
    <property type="project" value="TreeGrafter"/>
</dbReference>
<dbReference type="PANTHER" id="PTHR43798">
    <property type="entry name" value="MONOACYLGLYCEROL LIPASE"/>
    <property type="match status" value="1"/>
</dbReference>
<feature type="domain" description="AB hydrolase-1" evidence="1">
    <location>
        <begin position="27"/>
        <end position="260"/>
    </location>
</feature>
<dbReference type="PRINTS" id="PR00412">
    <property type="entry name" value="EPOXHYDRLASE"/>
</dbReference>
<accession>A0A7W7ZM16</accession>
<dbReference type="EMBL" id="JACHIO010000002">
    <property type="protein sequence ID" value="MBB5062172.1"/>
    <property type="molecule type" value="Genomic_DNA"/>
</dbReference>
<dbReference type="PRINTS" id="PR00111">
    <property type="entry name" value="ABHYDROLASE"/>
</dbReference>
<dbReference type="GO" id="GO:0047372">
    <property type="term" value="F:monoacylglycerol lipase activity"/>
    <property type="evidence" value="ECO:0007669"/>
    <property type="project" value="TreeGrafter"/>
</dbReference>
<evidence type="ECO:0000313" key="3">
    <source>
        <dbReference type="Proteomes" id="UP000584867"/>
    </source>
</evidence>
<organism evidence="2 3">
    <name type="scientific">Granulicella mallensis</name>
    <dbReference type="NCBI Taxonomy" id="940614"/>
    <lineage>
        <taxon>Bacteria</taxon>
        <taxon>Pseudomonadati</taxon>
        <taxon>Acidobacteriota</taxon>
        <taxon>Terriglobia</taxon>
        <taxon>Terriglobales</taxon>
        <taxon>Acidobacteriaceae</taxon>
        <taxon>Granulicella</taxon>
    </lineage>
</organism>
<dbReference type="RefSeq" id="WP_184252674.1">
    <property type="nucleotide sequence ID" value="NZ_JACHIO010000002.1"/>
</dbReference>
<name>A0A7W7ZM16_9BACT</name>
<dbReference type="AlphaFoldDB" id="A0A7W7ZM16"/>
<gene>
    <name evidence="2" type="ORF">HDF15_000499</name>
</gene>
<comment type="caution">
    <text evidence="2">The sequence shown here is derived from an EMBL/GenBank/DDBJ whole genome shotgun (WGS) entry which is preliminary data.</text>
</comment>
<sequence>MLERHHLDLDGLRLSYLEKGTATAGDPSFVLLHGLMGSAETFQPLLAEMPSHWHVIALDMPGSGLSERRDDLAATMPATAAFIERFLDSLGLEKPCLIGHSHGGAVALRLARTSPNRVRSLVLLGPAHPYFNEADQIIKFYLSLPGRIFAYTMPWYPQWFQMMGLRRMAGPQSWDTPERLMPYRANLRIRGTMSHLLRLLGTWHEDMAELRHLLRKPVTQPTLILWGDCDRAVPVRTAEKLRAHLRQSELHVLPGVGHRPAEEQPELTAGLIESWMLRAEAAAHQQHYKPNSSASQSRIPAFMVPSLEAGD</sequence>
<dbReference type="Gene3D" id="3.40.50.1820">
    <property type="entry name" value="alpha/beta hydrolase"/>
    <property type="match status" value="1"/>
</dbReference>